<comment type="subcellular location">
    <subcellularLocation>
        <location evidence="1">Cytoplasm</location>
    </subcellularLocation>
</comment>
<dbReference type="FunFam" id="2.40.50.140:FF:000132">
    <property type="entry name" value="Aspartyl-tRNA synthetase, cytoplasmic"/>
    <property type="match status" value="1"/>
</dbReference>
<dbReference type="Pfam" id="PF00152">
    <property type="entry name" value="tRNA-synt_2"/>
    <property type="match status" value="1"/>
</dbReference>
<dbReference type="EC" id="6.1.1.12" evidence="3"/>
<dbReference type="PROSITE" id="PS50862">
    <property type="entry name" value="AA_TRNA_LIGASE_II"/>
    <property type="match status" value="1"/>
</dbReference>
<dbReference type="PRINTS" id="PR01042">
    <property type="entry name" value="TRNASYNTHASP"/>
</dbReference>
<sequence>MAEEEPKVTQEQNPPAENAVPSKSELKKRAKQAEKEKKAAEKAAKEQELAAQRAAAEVDFAKDFYGPLPLHQSQSRPGKPRVQISSLSSRDGETVLFRARVHTSRAQGNKMVFLNLRQRTDSVQALLIVTPEKVSKQMVKWAASLADESIVLVEGIVKKTPEPIKSASVEDVEVHVSQLHLISGLDARLPFTVDDANRPDSEIDAEGAQFNRVLLDTRLNNRVIDLRTQTNQAIFKLQSAIGDLFRQHLSSNGFVEIHSPKLQGAATESGASVFKVSYFKGNAFLAQSPQLAKQMCIAADFERVYEIGPVFRAEDSNTHRHLTEFMGLDLEMAIEEHYHEVMELLDGLFISIFRGLREKYRKEIEVVGKQFPADEFKWREGPEGTLKLKFREAVDLLVEDGVPREDLDDINTENEKRLGRIVKAKYDTDYFIIDKFPMELRPFYTMPDPEDPTLSNSYDFFMRGEEILSGAQRIHDPKVLAEKMLAKGVDPESMKGYMDAFRMGCPPHGGGGIGLERVLMLFLKLNNIRRASLFPRDPKRLEP</sequence>
<gene>
    <name evidence="15" type="primary">DPS1_1</name>
    <name evidence="15" type="ORF">VNI00_001540</name>
</gene>
<dbReference type="EMBL" id="JAYKXP010000004">
    <property type="protein sequence ID" value="KAK7058916.1"/>
    <property type="molecule type" value="Genomic_DNA"/>
</dbReference>
<feature type="region of interest" description="Disordered" evidence="13">
    <location>
        <begin position="1"/>
        <end position="47"/>
    </location>
</feature>
<evidence type="ECO:0000256" key="3">
    <source>
        <dbReference type="ARBA" id="ARBA00012841"/>
    </source>
</evidence>
<dbReference type="GO" id="GO:0006422">
    <property type="term" value="P:aspartyl-tRNA aminoacylation"/>
    <property type="evidence" value="ECO:0007669"/>
    <property type="project" value="InterPro"/>
</dbReference>
<dbReference type="CDD" id="cd04320">
    <property type="entry name" value="AspRS_cyto_N"/>
    <property type="match status" value="1"/>
</dbReference>
<dbReference type="GO" id="GO:0003723">
    <property type="term" value="F:RNA binding"/>
    <property type="evidence" value="ECO:0007669"/>
    <property type="project" value="TreeGrafter"/>
</dbReference>
<comment type="caution">
    <text evidence="15">The sequence shown here is derived from an EMBL/GenBank/DDBJ whole genome shotgun (WGS) entry which is preliminary data.</text>
</comment>
<evidence type="ECO:0000256" key="4">
    <source>
        <dbReference type="ARBA" id="ARBA00018853"/>
    </source>
</evidence>
<evidence type="ECO:0000256" key="1">
    <source>
        <dbReference type="ARBA" id="ARBA00004496"/>
    </source>
</evidence>
<reference evidence="15 16" key="1">
    <citation type="submission" date="2024-01" db="EMBL/GenBank/DDBJ databases">
        <title>A draft genome for a cacao thread blight-causing isolate of Paramarasmius palmivorus.</title>
        <authorList>
            <person name="Baruah I.K."/>
            <person name="Bukari Y."/>
            <person name="Amoako-Attah I."/>
            <person name="Meinhardt L.W."/>
            <person name="Bailey B.A."/>
            <person name="Cohen S.P."/>
        </authorList>
    </citation>
    <scope>NUCLEOTIDE SEQUENCE [LARGE SCALE GENOMIC DNA]</scope>
    <source>
        <strain evidence="15 16">GH-12</strain>
    </source>
</reference>
<dbReference type="NCBIfam" id="TIGR00458">
    <property type="entry name" value="aspS_nondisc"/>
    <property type="match status" value="1"/>
</dbReference>
<evidence type="ECO:0000256" key="13">
    <source>
        <dbReference type="SAM" id="MobiDB-lite"/>
    </source>
</evidence>
<evidence type="ECO:0000313" key="16">
    <source>
        <dbReference type="Proteomes" id="UP001383192"/>
    </source>
</evidence>
<keyword evidence="9" id="KW-0648">Protein biosynthesis</keyword>
<dbReference type="InterPro" id="IPR012340">
    <property type="entry name" value="NA-bd_OB-fold"/>
</dbReference>
<dbReference type="InterPro" id="IPR002312">
    <property type="entry name" value="Asp/Asn-tRNA-synth_IIb"/>
</dbReference>
<dbReference type="GO" id="GO:0005829">
    <property type="term" value="C:cytosol"/>
    <property type="evidence" value="ECO:0007669"/>
    <property type="project" value="TreeGrafter"/>
</dbReference>
<keyword evidence="10" id="KW-0030">Aminoacyl-tRNA synthetase</keyword>
<feature type="compositionally biased region" description="Basic and acidic residues" evidence="13">
    <location>
        <begin position="24"/>
        <end position="47"/>
    </location>
</feature>
<accession>A0AAW0E435</accession>
<keyword evidence="6 15" id="KW-0436">Ligase</keyword>
<dbReference type="PANTHER" id="PTHR43450:SF1">
    <property type="entry name" value="ASPARTATE--TRNA LIGASE, CYTOPLASMIC"/>
    <property type="match status" value="1"/>
</dbReference>
<dbReference type="GO" id="GO:0005524">
    <property type="term" value="F:ATP binding"/>
    <property type="evidence" value="ECO:0007669"/>
    <property type="project" value="UniProtKB-KW"/>
</dbReference>
<dbReference type="NCBIfam" id="NF003483">
    <property type="entry name" value="PRK05159.1"/>
    <property type="match status" value="1"/>
</dbReference>
<evidence type="ECO:0000256" key="2">
    <source>
        <dbReference type="ARBA" id="ARBA00005312"/>
    </source>
</evidence>
<dbReference type="SUPFAM" id="SSF50249">
    <property type="entry name" value="Nucleic acid-binding proteins"/>
    <property type="match status" value="1"/>
</dbReference>
<evidence type="ECO:0000256" key="7">
    <source>
        <dbReference type="ARBA" id="ARBA00022741"/>
    </source>
</evidence>
<comment type="similarity">
    <text evidence="2">Belongs to the class-II aminoacyl-tRNA synthetase family. Type 2 subfamily.</text>
</comment>
<evidence type="ECO:0000256" key="12">
    <source>
        <dbReference type="ARBA" id="ARBA00047904"/>
    </source>
</evidence>
<dbReference type="PANTHER" id="PTHR43450">
    <property type="entry name" value="ASPARTYL-TRNA SYNTHETASE"/>
    <property type="match status" value="1"/>
</dbReference>
<dbReference type="GO" id="GO:0017101">
    <property type="term" value="C:aminoacyl-tRNA synthetase multienzyme complex"/>
    <property type="evidence" value="ECO:0007669"/>
    <property type="project" value="TreeGrafter"/>
</dbReference>
<keyword evidence="16" id="KW-1185">Reference proteome</keyword>
<keyword evidence="7" id="KW-0547">Nucleotide-binding</keyword>
<evidence type="ECO:0000256" key="11">
    <source>
        <dbReference type="ARBA" id="ARBA00033155"/>
    </source>
</evidence>
<dbReference type="InterPro" id="IPR004364">
    <property type="entry name" value="Aa-tRNA-synt_II"/>
</dbReference>
<keyword evidence="8" id="KW-0067">ATP-binding</keyword>
<dbReference type="FunFam" id="3.30.930.10:FF:000013">
    <property type="entry name" value="Aspartate--tRNA ligase, cytoplasmic"/>
    <property type="match status" value="1"/>
</dbReference>
<comment type="catalytic activity">
    <reaction evidence="12">
        <text>tRNA(Asp) + L-aspartate + ATP = L-aspartyl-tRNA(Asp) + AMP + diphosphate</text>
        <dbReference type="Rhea" id="RHEA:19649"/>
        <dbReference type="Rhea" id="RHEA-COMP:9660"/>
        <dbReference type="Rhea" id="RHEA-COMP:9678"/>
        <dbReference type="ChEBI" id="CHEBI:29991"/>
        <dbReference type="ChEBI" id="CHEBI:30616"/>
        <dbReference type="ChEBI" id="CHEBI:33019"/>
        <dbReference type="ChEBI" id="CHEBI:78442"/>
        <dbReference type="ChEBI" id="CHEBI:78516"/>
        <dbReference type="ChEBI" id="CHEBI:456215"/>
        <dbReference type="EC" id="6.1.1.12"/>
    </reaction>
</comment>
<proteinExistence type="inferred from homology"/>
<dbReference type="Gene3D" id="3.30.930.10">
    <property type="entry name" value="Bira Bifunctional Protein, Domain 2"/>
    <property type="match status" value="1"/>
</dbReference>
<evidence type="ECO:0000313" key="15">
    <source>
        <dbReference type="EMBL" id="KAK7058916.1"/>
    </source>
</evidence>
<keyword evidence="5" id="KW-0963">Cytoplasm</keyword>
<dbReference type="InterPro" id="IPR045864">
    <property type="entry name" value="aa-tRNA-synth_II/BPL/LPL"/>
</dbReference>
<evidence type="ECO:0000256" key="9">
    <source>
        <dbReference type="ARBA" id="ARBA00022917"/>
    </source>
</evidence>
<feature type="domain" description="Aminoacyl-transfer RNA synthetases class-II family profile" evidence="14">
    <location>
        <begin position="235"/>
        <end position="535"/>
    </location>
</feature>
<dbReference type="SUPFAM" id="SSF55681">
    <property type="entry name" value="Class II aaRS and biotin synthetases"/>
    <property type="match status" value="1"/>
</dbReference>
<dbReference type="Pfam" id="PF01336">
    <property type="entry name" value="tRNA_anti-codon"/>
    <property type="match status" value="1"/>
</dbReference>
<dbReference type="HAMAP" id="MF_02075">
    <property type="entry name" value="Asp_tRNA_synth_type2"/>
    <property type="match status" value="1"/>
</dbReference>
<name>A0AAW0E435_9AGAR</name>
<dbReference type="InterPro" id="IPR006195">
    <property type="entry name" value="aa-tRNA-synth_II"/>
</dbReference>
<dbReference type="AlphaFoldDB" id="A0AAW0E435"/>
<organism evidence="15 16">
    <name type="scientific">Paramarasmius palmivorus</name>
    <dbReference type="NCBI Taxonomy" id="297713"/>
    <lineage>
        <taxon>Eukaryota</taxon>
        <taxon>Fungi</taxon>
        <taxon>Dikarya</taxon>
        <taxon>Basidiomycota</taxon>
        <taxon>Agaricomycotina</taxon>
        <taxon>Agaricomycetes</taxon>
        <taxon>Agaricomycetidae</taxon>
        <taxon>Agaricales</taxon>
        <taxon>Marasmiineae</taxon>
        <taxon>Marasmiaceae</taxon>
        <taxon>Paramarasmius</taxon>
    </lineage>
</organism>
<dbReference type="Gene3D" id="2.40.50.140">
    <property type="entry name" value="Nucleic acid-binding proteins"/>
    <property type="match status" value="1"/>
</dbReference>
<dbReference type="CDD" id="cd00776">
    <property type="entry name" value="AsxRS_core"/>
    <property type="match status" value="1"/>
</dbReference>
<evidence type="ECO:0000256" key="8">
    <source>
        <dbReference type="ARBA" id="ARBA00022840"/>
    </source>
</evidence>
<evidence type="ECO:0000256" key="6">
    <source>
        <dbReference type="ARBA" id="ARBA00022598"/>
    </source>
</evidence>
<evidence type="ECO:0000256" key="10">
    <source>
        <dbReference type="ARBA" id="ARBA00023146"/>
    </source>
</evidence>
<protein>
    <recommendedName>
        <fullName evidence="4">Aspartate--tRNA ligase, cytoplasmic</fullName>
        <ecNumber evidence="3">6.1.1.12</ecNumber>
    </recommendedName>
    <alternativeName>
        <fullName evidence="11">Aspartyl-tRNA synthetase</fullName>
    </alternativeName>
</protein>
<dbReference type="InterPro" id="IPR004365">
    <property type="entry name" value="NA-bd_OB_tRNA"/>
</dbReference>
<evidence type="ECO:0000259" key="14">
    <source>
        <dbReference type="PROSITE" id="PS50862"/>
    </source>
</evidence>
<dbReference type="GO" id="GO:0004815">
    <property type="term" value="F:aspartate-tRNA ligase activity"/>
    <property type="evidence" value="ECO:0007669"/>
    <property type="project" value="UniProtKB-EC"/>
</dbReference>
<evidence type="ECO:0000256" key="5">
    <source>
        <dbReference type="ARBA" id="ARBA00022490"/>
    </source>
</evidence>
<feature type="region of interest" description="Disordered" evidence="13">
    <location>
        <begin position="68"/>
        <end position="87"/>
    </location>
</feature>
<dbReference type="Proteomes" id="UP001383192">
    <property type="component" value="Unassembled WGS sequence"/>
</dbReference>
<dbReference type="InterPro" id="IPR004523">
    <property type="entry name" value="Asp-tRNA_synthase_2"/>
</dbReference>